<dbReference type="EnsemblMetazoa" id="SMAR004209-RA">
    <property type="protein sequence ID" value="SMAR004209-PA"/>
    <property type="gene ID" value="SMAR004209"/>
</dbReference>
<evidence type="ECO:0000313" key="2">
    <source>
        <dbReference type="Proteomes" id="UP000014500"/>
    </source>
</evidence>
<proteinExistence type="predicted"/>
<dbReference type="HOGENOM" id="CLU_2161519_0_0_1"/>
<keyword evidence="2" id="KW-1185">Reference proteome</keyword>
<protein>
    <submittedName>
        <fullName evidence="1">Uncharacterized protein</fullName>
    </submittedName>
</protein>
<dbReference type="AlphaFoldDB" id="T1ISX2"/>
<evidence type="ECO:0000313" key="1">
    <source>
        <dbReference type="EnsemblMetazoa" id="SMAR004209-PA"/>
    </source>
</evidence>
<sequence length="111" mass="12962">MSWPTTNRLRSTNSCIISNYKNSANVTSEQMLSDAYPMRQLSQAAKYIFLTLRRLTFWVLLVNYCLCQLTHRIGLHKASINSRKMARRSVFDLQLGYETMIFRLSSTRGFK</sequence>
<organism evidence="1 2">
    <name type="scientific">Strigamia maritima</name>
    <name type="common">European centipede</name>
    <name type="synonym">Geophilus maritimus</name>
    <dbReference type="NCBI Taxonomy" id="126957"/>
    <lineage>
        <taxon>Eukaryota</taxon>
        <taxon>Metazoa</taxon>
        <taxon>Ecdysozoa</taxon>
        <taxon>Arthropoda</taxon>
        <taxon>Myriapoda</taxon>
        <taxon>Chilopoda</taxon>
        <taxon>Pleurostigmophora</taxon>
        <taxon>Geophilomorpha</taxon>
        <taxon>Linotaeniidae</taxon>
        <taxon>Strigamia</taxon>
    </lineage>
</organism>
<dbReference type="EMBL" id="JH431449">
    <property type="status" value="NOT_ANNOTATED_CDS"/>
    <property type="molecule type" value="Genomic_DNA"/>
</dbReference>
<reference evidence="1" key="2">
    <citation type="submission" date="2015-02" db="UniProtKB">
        <authorList>
            <consortium name="EnsemblMetazoa"/>
        </authorList>
    </citation>
    <scope>IDENTIFICATION</scope>
</reference>
<name>T1ISX2_STRMM</name>
<dbReference type="Proteomes" id="UP000014500">
    <property type="component" value="Unassembled WGS sequence"/>
</dbReference>
<accession>T1ISX2</accession>
<reference evidence="2" key="1">
    <citation type="submission" date="2011-05" db="EMBL/GenBank/DDBJ databases">
        <authorList>
            <person name="Richards S.R."/>
            <person name="Qu J."/>
            <person name="Jiang H."/>
            <person name="Jhangiani S.N."/>
            <person name="Agravi P."/>
            <person name="Goodspeed R."/>
            <person name="Gross S."/>
            <person name="Mandapat C."/>
            <person name="Jackson L."/>
            <person name="Mathew T."/>
            <person name="Pu L."/>
            <person name="Thornton R."/>
            <person name="Saada N."/>
            <person name="Wilczek-Boney K.B."/>
            <person name="Lee S."/>
            <person name="Kovar C."/>
            <person name="Wu Y."/>
            <person name="Scherer S.E."/>
            <person name="Worley K.C."/>
            <person name="Muzny D.M."/>
            <person name="Gibbs R."/>
        </authorList>
    </citation>
    <scope>NUCLEOTIDE SEQUENCE</scope>
    <source>
        <strain evidence="2">Brora</strain>
    </source>
</reference>